<comment type="caution">
    <text evidence="2">The sequence shown here is derived from an EMBL/GenBank/DDBJ whole genome shotgun (WGS) entry which is preliminary data.</text>
</comment>
<dbReference type="EMBL" id="RHFK02000021">
    <property type="protein sequence ID" value="TWW56886.1"/>
    <property type="molecule type" value="Genomic_DNA"/>
</dbReference>
<organism evidence="2 3">
    <name type="scientific">Takifugu flavidus</name>
    <name type="common">sansaifugu</name>
    <dbReference type="NCBI Taxonomy" id="433684"/>
    <lineage>
        <taxon>Eukaryota</taxon>
        <taxon>Metazoa</taxon>
        <taxon>Chordata</taxon>
        <taxon>Craniata</taxon>
        <taxon>Vertebrata</taxon>
        <taxon>Euteleostomi</taxon>
        <taxon>Actinopterygii</taxon>
        <taxon>Neopterygii</taxon>
        <taxon>Teleostei</taxon>
        <taxon>Neoteleostei</taxon>
        <taxon>Acanthomorphata</taxon>
        <taxon>Eupercaria</taxon>
        <taxon>Tetraodontiformes</taxon>
        <taxon>Tetradontoidea</taxon>
        <taxon>Tetraodontidae</taxon>
        <taxon>Takifugu</taxon>
    </lineage>
</organism>
<evidence type="ECO:0000256" key="1">
    <source>
        <dbReference type="SAM" id="MobiDB-lite"/>
    </source>
</evidence>
<protein>
    <submittedName>
        <fullName evidence="2">Uncharacterized protein</fullName>
    </submittedName>
</protein>
<reference evidence="2 3" key="1">
    <citation type="submission" date="2019-04" db="EMBL/GenBank/DDBJ databases">
        <title>Chromosome genome assembly for Takifugu flavidus.</title>
        <authorList>
            <person name="Xiao S."/>
        </authorList>
    </citation>
    <scope>NUCLEOTIDE SEQUENCE [LARGE SCALE GENOMIC DNA]</scope>
    <source>
        <strain evidence="2">HTHZ2018</strain>
        <tissue evidence="2">Muscle</tissue>
    </source>
</reference>
<gene>
    <name evidence="2" type="ORF">D4764_08G0008730</name>
</gene>
<sequence>MRTAGNGVTFAEGREDNAVTPDQSRSEQNQTLSGRLSISSLLHNTADTLYQSSSAFSSRPSAETAPPREGPRALGLHGTSIWQHPCAAAAATAATTPPVCLAVTQSAMCVLKMLHNALLSLHSGSKRTIQQRKNCSLLFFPPSSAHCFALRFSGGISTPAFCFMSKTAQT</sequence>
<feature type="compositionally biased region" description="Low complexity" evidence="1">
    <location>
        <begin position="52"/>
        <end position="61"/>
    </location>
</feature>
<feature type="compositionally biased region" description="Polar residues" evidence="1">
    <location>
        <begin position="20"/>
        <end position="34"/>
    </location>
</feature>
<evidence type="ECO:0000313" key="3">
    <source>
        <dbReference type="Proteomes" id="UP000324091"/>
    </source>
</evidence>
<proteinExistence type="predicted"/>
<dbReference type="AlphaFoldDB" id="A0A5C6MP33"/>
<evidence type="ECO:0000313" key="2">
    <source>
        <dbReference type="EMBL" id="TWW56886.1"/>
    </source>
</evidence>
<keyword evidence="3" id="KW-1185">Reference proteome</keyword>
<dbReference type="Proteomes" id="UP000324091">
    <property type="component" value="Chromosome 8"/>
</dbReference>
<accession>A0A5C6MP33</accession>
<name>A0A5C6MP33_9TELE</name>
<feature type="region of interest" description="Disordered" evidence="1">
    <location>
        <begin position="1"/>
        <end position="34"/>
    </location>
</feature>
<feature type="region of interest" description="Disordered" evidence="1">
    <location>
        <begin position="52"/>
        <end position="76"/>
    </location>
</feature>